<dbReference type="AlphaFoldDB" id="A0A956NJK2"/>
<protein>
    <submittedName>
        <fullName evidence="5">Phosphate acetyltransferase</fullName>
        <ecNumber evidence="5">2.3.1.8</ecNumber>
    </submittedName>
</protein>
<dbReference type="PANTHER" id="PTHR43356:SF3">
    <property type="entry name" value="PHOSPHATE ACETYLTRANSFERASE"/>
    <property type="match status" value="1"/>
</dbReference>
<reference evidence="5" key="2">
    <citation type="journal article" date="2021" name="Microbiome">
        <title>Successional dynamics and alternative stable states in a saline activated sludge microbial community over 9 years.</title>
        <authorList>
            <person name="Wang Y."/>
            <person name="Ye J."/>
            <person name="Ju F."/>
            <person name="Liu L."/>
            <person name="Boyd J.A."/>
            <person name="Deng Y."/>
            <person name="Parks D.H."/>
            <person name="Jiang X."/>
            <person name="Yin X."/>
            <person name="Woodcroft B.J."/>
            <person name="Tyson G.W."/>
            <person name="Hugenholtz P."/>
            <person name="Polz M.F."/>
            <person name="Zhang T."/>
        </authorList>
    </citation>
    <scope>NUCLEOTIDE SEQUENCE</scope>
    <source>
        <strain evidence="5">HKST-UBA02</strain>
    </source>
</reference>
<dbReference type="InterPro" id="IPR027417">
    <property type="entry name" value="P-loop_NTPase"/>
</dbReference>
<dbReference type="Pfam" id="PF07085">
    <property type="entry name" value="DRTGG"/>
    <property type="match status" value="1"/>
</dbReference>
<dbReference type="Gene3D" id="3.40.50.10950">
    <property type="match status" value="1"/>
</dbReference>
<dbReference type="EMBL" id="JAGQHS010000162">
    <property type="protein sequence ID" value="MCA9758340.1"/>
    <property type="molecule type" value="Genomic_DNA"/>
</dbReference>
<dbReference type="CDD" id="cd03109">
    <property type="entry name" value="DTBS"/>
    <property type="match status" value="1"/>
</dbReference>
<dbReference type="InterPro" id="IPR042113">
    <property type="entry name" value="P_AcTrfase_dom1"/>
</dbReference>
<feature type="domain" description="DRTGG" evidence="4">
    <location>
        <begin position="218"/>
        <end position="331"/>
    </location>
</feature>
<dbReference type="NCBIfam" id="NF004167">
    <property type="entry name" value="PRK05632.1"/>
    <property type="match status" value="1"/>
</dbReference>
<dbReference type="InterPro" id="IPR010766">
    <property type="entry name" value="DRTGG"/>
</dbReference>
<name>A0A956NJK2_UNCEI</name>
<dbReference type="Proteomes" id="UP000739538">
    <property type="component" value="Unassembled WGS sequence"/>
</dbReference>
<evidence type="ECO:0000313" key="5">
    <source>
        <dbReference type="EMBL" id="MCA9758340.1"/>
    </source>
</evidence>
<evidence type="ECO:0000259" key="3">
    <source>
        <dbReference type="Pfam" id="PF01515"/>
    </source>
</evidence>
<dbReference type="InterPro" id="IPR002505">
    <property type="entry name" value="PTA_PTB"/>
</dbReference>
<organism evidence="5 6">
    <name type="scientific">Eiseniibacteriota bacterium</name>
    <dbReference type="NCBI Taxonomy" id="2212470"/>
    <lineage>
        <taxon>Bacteria</taxon>
        <taxon>Candidatus Eiseniibacteriota</taxon>
    </lineage>
</organism>
<evidence type="ECO:0000259" key="4">
    <source>
        <dbReference type="Pfam" id="PF07085"/>
    </source>
</evidence>
<dbReference type="GO" id="GO:0008959">
    <property type="term" value="F:phosphate acetyltransferase activity"/>
    <property type="evidence" value="ECO:0007669"/>
    <property type="project" value="UniProtKB-EC"/>
</dbReference>
<evidence type="ECO:0000256" key="2">
    <source>
        <dbReference type="ARBA" id="ARBA00023315"/>
    </source>
</evidence>
<evidence type="ECO:0000313" key="6">
    <source>
        <dbReference type="Proteomes" id="UP000739538"/>
    </source>
</evidence>
<dbReference type="SUPFAM" id="SSF53659">
    <property type="entry name" value="Isocitrate/Isopropylmalate dehydrogenase-like"/>
    <property type="match status" value="1"/>
</dbReference>
<reference evidence="5" key="1">
    <citation type="submission" date="2020-04" db="EMBL/GenBank/DDBJ databases">
        <authorList>
            <person name="Zhang T."/>
        </authorList>
    </citation>
    <scope>NUCLEOTIDE SEQUENCE</scope>
    <source>
        <strain evidence="5">HKST-UBA02</strain>
    </source>
</reference>
<feature type="domain" description="Phosphate acetyl/butaryl transferase" evidence="3">
    <location>
        <begin position="377"/>
        <end position="492"/>
    </location>
</feature>
<proteinExistence type="predicted"/>
<comment type="caution">
    <text evidence="5">The sequence shown here is derived from an EMBL/GenBank/DDBJ whole genome shotgun (WGS) entry which is preliminary data.</text>
</comment>
<dbReference type="Gene3D" id="3.40.1390.20">
    <property type="entry name" value="HprK N-terminal domain-like"/>
    <property type="match status" value="1"/>
</dbReference>
<keyword evidence="1 5" id="KW-0808">Transferase</keyword>
<dbReference type="SUPFAM" id="SSF75138">
    <property type="entry name" value="HprK N-terminal domain-like"/>
    <property type="match status" value="1"/>
</dbReference>
<sequence length="492" mass="54531">MSKNLYVTINEAKSGKSAISLGLMELLTSTIKRVGFFRPIAHVHEDDSPTDVSIELIHGHFGLDDDPESMYGVSTVVAEDLVAHGKLDQLLETIIDRYKAYEADHDFVLIEGTNYEGVTTAIEFDVNALVARELGAPVLMILKGAGRSVDQIVASAEISRDQFKKRGGDLHAAMVNLVDKAHVEEIRAELQERLTEQGIALLGVLPQEPLLAGPTAREIMRALNGKILYGEEYLDNVATGFSVAAMKLESCLERIAPGALVITPGDRQDIIAGLMASQISTTMEDISAMVLTAGLSPAPPIDRLIRGLRSIRLPIFSVETNSFDTATRVHEVKPVIRPENKQKIDAVLSLFSSYVDPAAFREKISIEAPEIVTPRLFLHKILHAAASNRKRIVLPEGREERILRATEIMQKRDLAEITLLGDEERIRARAAEFKVDLGDTRILDPVRQPNFDDYVQTYYELRKHKGVPLDIARDHMADPIFYGTMMVHKDDA</sequence>
<keyword evidence="2 5" id="KW-0012">Acyltransferase</keyword>
<evidence type="ECO:0000256" key="1">
    <source>
        <dbReference type="ARBA" id="ARBA00022679"/>
    </source>
</evidence>
<gene>
    <name evidence="5" type="primary">pta</name>
    <name evidence="5" type="ORF">KDA27_21270</name>
</gene>
<dbReference type="InterPro" id="IPR050500">
    <property type="entry name" value="Phos_Acetyltrans/Butyryltrans"/>
</dbReference>
<feature type="non-terminal residue" evidence="5">
    <location>
        <position position="492"/>
    </location>
</feature>
<dbReference type="Pfam" id="PF13500">
    <property type="entry name" value="AAA_26"/>
    <property type="match status" value="1"/>
</dbReference>
<dbReference type="SUPFAM" id="SSF52540">
    <property type="entry name" value="P-loop containing nucleoside triphosphate hydrolases"/>
    <property type="match status" value="1"/>
</dbReference>
<dbReference type="PANTHER" id="PTHR43356">
    <property type="entry name" value="PHOSPHATE ACETYLTRANSFERASE"/>
    <property type="match status" value="1"/>
</dbReference>
<dbReference type="Pfam" id="PF01515">
    <property type="entry name" value="PTA_PTB"/>
    <property type="match status" value="1"/>
</dbReference>
<dbReference type="Gene3D" id="3.40.50.300">
    <property type="entry name" value="P-loop containing nucleotide triphosphate hydrolases"/>
    <property type="match status" value="1"/>
</dbReference>
<dbReference type="EC" id="2.3.1.8" evidence="5"/>
<accession>A0A956NJK2</accession>
<dbReference type="InterPro" id="IPR028979">
    <property type="entry name" value="Ser_kin/Pase_Hpr-like_N_sf"/>
</dbReference>